<dbReference type="Pfam" id="PF10056">
    <property type="entry name" value="DUF2293"/>
    <property type="match status" value="1"/>
</dbReference>
<proteinExistence type="predicted"/>
<comment type="caution">
    <text evidence="3">The sequence shown here is derived from an EMBL/GenBank/DDBJ whole genome shotgun (WGS) entry which is preliminary data.</text>
</comment>
<accession>A0A179F6X3</accession>
<feature type="compositionally biased region" description="Basic and acidic residues" evidence="1">
    <location>
        <begin position="816"/>
        <end position="826"/>
    </location>
</feature>
<protein>
    <recommendedName>
        <fullName evidence="2">DUF2293 domain-containing protein</fullName>
    </recommendedName>
</protein>
<feature type="region of interest" description="Disordered" evidence="1">
    <location>
        <begin position="347"/>
        <end position="383"/>
    </location>
</feature>
<evidence type="ECO:0000313" key="4">
    <source>
        <dbReference type="Proteomes" id="UP000078397"/>
    </source>
</evidence>
<feature type="region of interest" description="Disordered" evidence="1">
    <location>
        <begin position="1"/>
        <end position="29"/>
    </location>
</feature>
<feature type="compositionally biased region" description="Polar residues" evidence="1">
    <location>
        <begin position="347"/>
        <end position="363"/>
    </location>
</feature>
<gene>
    <name evidence="3" type="ORF">VFPPC_13202</name>
</gene>
<reference evidence="3 4" key="1">
    <citation type="journal article" date="2016" name="PLoS Pathog.">
        <title>Biosynthesis of antibiotic leucinostatins in bio-control fungus Purpureocillium lilacinum and their inhibition on phytophthora revealed by genome mining.</title>
        <authorList>
            <person name="Wang G."/>
            <person name="Liu Z."/>
            <person name="Lin R."/>
            <person name="Li E."/>
            <person name="Mao Z."/>
            <person name="Ling J."/>
            <person name="Yang Y."/>
            <person name="Yin W.B."/>
            <person name="Xie B."/>
        </authorList>
    </citation>
    <scope>NUCLEOTIDE SEQUENCE [LARGE SCALE GENOMIC DNA]</scope>
    <source>
        <strain evidence="3">170</strain>
    </source>
</reference>
<dbReference type="PANTHER" id="PTHR38113:SF1">
    <property type="entry name" value="DUF2293 DOMAIN-CONTAINING PROTEIN"/>
    <property type="match status" value="1"/>
</dbReference>
<feature type="region of interest" description="Disordered" evidence="1">
    <location>
        <begin position="303"/>
        <end position="328"/>
    </location>
</feature>
<feature type="domain" description="DUF2293" evidence="2">
    <location>
        <begin position="174"/>
        <end position="282"/>
    </location>
</feature>
<dbReference type="InterPro" id="IPR018744">
    <property type="entry name" value="DUF2293"/>
</dbReference>
<evidence type="ECO:0000313" key="3">
    <source>
        <dbReference type="EMBL" id="OAQ61060.1"/>
    </source>
</evidence>
<evidence type="ECO:0000256" key="1">
    <source>
        <dbReference type="SAM" id="MobiDB-lite"/>
    </source>
</evidence>
<keyword evidence="4" id="KW-1185">Reference proteome</keyword>
<dbReference type="KEGG" id="pchm:VFPPC_13202"/>
<sequence length="841" mass="93860">MGREKRKVRPSTGAAGSREKRRRTQKVLFDPLAPAPEGLVARPPIPKLKHHIYYEFVQNEYKQDKVLEIQETENKSPPPGFEFVPIGNPGLTKACKDLSREKGAMIFVVSPVTSTSSTLSQQVNRLGHHIRQTIVEEAKAGIVDLPQSGALTPDGNPEPIPKTQAEYHTQADAALRDLFPRIPNTDRQMIIDHAFTRVSISNNRPLQYSLTNRNVSQRANPNGDLPVGFSGDIPLARRVQLAVLAHIRHLHTRYDELLKEAGWQAARKAVETLCLDILVKWRGDEETGRDQLDEILREVVVISDSEDDSSDEETIDDSSTDASGSSHSVLMLTQPATGLPQRTTVEQRMSPGTTTGAQGQSSLAKGKAPAQPVHEMQRTDRRNQRGFKRYRAWEEAIMRSREAEDAHGGFNGVDTGEYDPRHAHIPARQFEAHPSMAYNSGQVERVSQTIGFNVSSGLHPQAPPLYSRPVGTPPRFANHPAEFHAPHEDLGTSMYVFPTDQTSSSRVMSPITNRLRDMAVPSIEPASPEGAMRPAFVRPVPPRQQDHLEPLPARTHAPFHTIRSVSPMDNQIRNSPDRGGRRVISDHLSERRLQPSNFAPEPAIYAPRERVSLIHPLNSSHAGPAPLPGWTRSYEQPIRVDPPKADRIIVNASRPGTRTNPILMEDRGGFYERVPLPPEPRPLTHQDDASLAHHGEPYRATESYRVVSSAEGARILQNNRNNPDVEVIPIRRPGASQQSEHYYGHHVRPYQRPVLDRPDSYQFVSNDRDVGARDVSGHHMATRAWSAQAVRQQPQTAPPPQNQQASSSSRPHGKRPAADDYHDGRGRRPRLRQPEDVIVLE</sequence>
<dbReference type="PANTHER" id="PTHR38113">
    <property type="match status" value="1"/>
</dbReference>
<feature type="compositionally biased region" description="Acidic residues" evidence="1">
    <location>
        <begin position="304"/>
        <end position="319"/>
    </location>
</feature>
<dbReference type="AlphaFoldDB" id="A0A179F6X3"/>
<evidence type="ECO:0000259" key="2">
    <source>
        <dbReference type="Pfam" id="PF10056"/>
    </source>
</evidence>
<dbReference type="GeneID" id="28854973"/>
<dbReference type="EMBL" id="LSBJ02000001">
    <property type="protein sequence ID" value="OAQ61060.1"/>
    <property type="molecule type" value="Genomic_DNA"/>
</dbReference>
<dbReference type="OrthoDB" id="5288828at2759"/>
<name>A0A179F6X3_METCM</name>
<dbReference type="Proteomes" id="UP000078397">
    <property type="component" value="Unassembled WGS sequence"/>
</dbReference>
<feature type="region of interest" description="Disordered" evidence="1">
    <location>
        <begin position="784"/>
        <end position="841"/>
    </location>
</feature>
<organism evidence="3 4">
    <name type="scientific">Pochonia chlamydosporia 170</name>
    <dbReference type="NCBI Taxonomy" id="1380566"/>
    <lineage>
        <taxon>Eukaryota</taxon>
        <taxon>Fungi</taxon>
        <taxon>Dikarya</taxon>
        <taxon>Ascomycota</taxon>
        <taxon>Pezizomycotina</taxon>
        <taxon>Sordariomycetes</taxon>
        <taxon>Hypocreomycetidae</taxon>
        <taxon>Hypocreales</taxon>
        <taxon>Clavicipitaceae</taxon>
        <taxon>Pochonia</taxon>
    </lineage>
</organism>
<dbReference type="RefSeq" id="XP_018138869.1">
    <property type="nucleotide sequence ID" value="XM_018290979.1"/>
</dbReference>